<accession>A0ABS5VM28</accession>
<dbReference type="Proteomes" id="UP000772618">
    <property type="component" value="Unassembled WGS sequence"/>
</dbReference>
<dbReference type="EMBL" id="JAHESD010000002">
    <property type="protein sequence ID" value="MBT1701885.1"/>
    <property type="molecule type" value="Genomic_DNA"/>
</dbReference>
<protein>
    <submittedName>
        <fullName evidence="1">Uncharacterized protein</fullName>
    </submittedName>
</protein>
<reference evidence="1 2" key="1">
    <citation type="submission" date="2021-05" db="EMBL/GenBank/DDBJ databases">
        <title>A Polyphasic approach of four new species of the genus Ohtaekwangia: Ohtaekwangia histidinii sp. nov., Ohtaekwangia cretensis sp. nov., Ohtaekwangia indiensis sp. nov., Ohtaekwangia reichenbachii sp. nov. from diverse environment.</title>
        <authorList>
            <person name="Octaviana S."/>
        </authorList>
    </citation>
    <scope>NUCLEOTIDE SEQUENCE [LARGE SCALE GENOMIC DNA]</scope>
    <source>
        <strain evidence="1 2">PWU20</strain>
    </source>
</reference>
<evidence type="ECO:0000313" key="1">
    <source>
        <dbReference type="EMBL" id="MBT1701885.1"/>
    </source>
</evidence>
<name>A0ABS5VM28_9BACT</name>
<comment type="caution">
    <text evidence="1">The sequence shown here is derived from an EMBL/GenBank/DDBJ whole genome shotgun (WGS) entry which is preliminary data.</text>
</comment>
<gene>
    <name evidence="1" type="ORF">KK060_01260</name>
</gene>
<dbReference type="RefSeq" id="WP_254151659.1">
    <property type="nucleotide sequence ID" value="NZ_JAHESD010000002.1"/>
</dbReference>
<organism evidence="1 2">
    <name type="scientific">Chryseosolibacter indicus</name>
    <dbReference type="NCBI Taxonomy" id="2782351"/>
    <lineage>
        <taxon>Bacteria</taxon>
        <taxon>Pseudomonadati</taxon>
        <taxon>Bacteroidota</taxon>
        <taxon>Cytophagia</taxon>
        <taxon>Cytophagales</taxon>
        <taxon>Chryseotaleaceae</taxon>
        <taxon>Chryseosolibacter</taxon>
    </lineage>
</organism>
<keyword evidence="2" id="KW-1185">Reference proteome</keyword>
<proteinExistence type="predicted"/>
<sequence length="62" mass="6787">MSLVFLQQAPKSSMGMISSPVKTKTVFIIAVAFLLITTTIKAQHKNLKFEHIGTDIGSHKAM</sequence>
<evidence type="ECO:0000313" key="2">
    <source>
        <dbReference type="Proteomes" id="UP000772618"/>
    </source>
</evidence>